<dbReference type="SUPFAM" id="SSF52540">
    <property type="entry name" value="P-loop containing nucleoside triphosphate hydrolases"/>
    <property type="match status" value="1"/>
</dbReference>
<dbReference type="InterPro" id="IPR027417">
    <property type="entry name" value="P-loop_NTPase"/>
</dbReference>
<dbReference type="InterPro" id="IPR038734">
    <property type="entry name" value="YhaN_AAA"/>
</dbReference>
<dbReference type="GeneID" id="98568765"/>
<keyword evidence="2" id="KW-0472">Membrane</keyword>
<keyword evidence="2" id="KW-0812">Transmembrane</keyword>
<evidence type="ECO:0000256" key="2">
    <source>
        <dbReference type="SAM" id="Phobius"/>
    </source>
</evidence>
<evidence type="ECO:0000313" key="4">
    <source>
        <dbReference type="EMBL" id="RST94353.1"/>
    </source>
</evidence>
<dbReference type="AlphaFoldDB" id="A0A429ZKZ6"/>
<dbReference type="RefSeq" id="WP_126780819.1">
    <property type="nucleotide sequence ID" value="NZ_CAUQJP010000105.1"/>
</dbReference>
<feature type="transmembrane region" description="Helical" evidence="2">
    <location>
        <begin position="417"/>
        <end position="434"/>
    </location>
</feature>
<dbReference type="EMBL" id="NGJU01000015">
    <property type="protein sequence ID" value="RST94353.1"/>
    <property type="molecule type" value="Genomic_DNA"/>
</dbReference>
<feature type="coiled-coil region" evidence="1">
    <location>
        <begin position="473"/>
        <end position="556"/>
    </location>
</feature>
<evidence type="ECO:0000256" key="1">
    <source>
        <dbReference type="SAM" id="Coils"/>
    </source>
</evidence>
<accession>A0A429ZKZ6</accession>
<dbReference type="PANTHER" id="PTHR41259">
    <property type="entry name" value="DOUBLE-STRAND BREAK REPAIR RAD50 ATPASE, PUTATIVE-RELATED"/>
    <property type="match status" value="1"/>
</dbReference>
<keyword evidence="5" id="KW-1185">Reference proteome</keyword>
<gene>
    <name evidence="4" type="ORF">CBF35_10305</name>
</gene>
<protein>
    <recommendedName>
        <fullName evidence="3">YhaN AAA domain-containing protein</fullName>
    </recommendedName>
</protein>
<proteinExistence type="predicted"/>
<feature type="coiled-coil region" evidence="1">
    <location>
        <begin position="200"/>
        <end position="241"/>
    </location>
</feature>
<name>A0A429ZKZ6_9ENTE</name>
<evidence type="ECO:0000313" key="5">
    <source>
        <dbReference type="Proteomes" id="UP000287239"/>
    </source>
</evidence>
<dbReference type="PANTHER" id="PTHR41259:SF1">
    <property type="entry name" value="DOUBLE-STRAND BREAK REPAIR RAD50 ATPASE, PUTATIVE-RELATED"/>
    <property type="match status" value="1"/>
</dbReference>
<sequence length="883" mass="102391">MKLVRLTMTNFGKWQDKHIDFQKDLTLVYGNNEAGKTTLHHFIQTMLFGFPKRRKSFRDYEPRQGGLFGGSLTIEVANYGEIRIERYKSINRGKAQVTLADGQEITEEELMVLLSPLTAELFSEVFSLQQEQLRELKYLTEEKLQELLLAVGMTGSKKIVTVKSTLNKQEQALYKPTGRLPLINLKLKEYETIRSQVIKKTQMERQYQQQRQDLATKEQVLQDSQAKLSELKSEEQLIAQQITAFPLWQERQHLQKQLGKDGFSDIDEVSKLYQDYQFVKKEEENYLVKQKNELERSQATPAYLFYLENQVGIEKLTSQQNRMEQNRQQIKWLETRVSQRENETEQLLAELPELAIQGRYFPELLEQEQLKVLAQQEDSCHFNLQQQERHFDQVLSEIEEEAGRSKKVTEKNSQQRLGQLFGIGAAVFLLIGLSCLFLKLFLIGGLSVLASFVLLLLKGKGKAQLSPEKATSLNEKEGLLENIAEEIEKIQRELKSLQEQKQRLAETYQFKLEQSVSQWLLELPQRGQLVRVVEELASLKGELTEGQRELNSYRQEFSFMKEWLPIATSSDEELLTALTNFVAEMSQRSLALNQAGQSLTTWQEPLAELAKRRETLTVRLYSFLPAGVTHSMDNVQRLLFENQQRSHQAAELAKLSLQVDQLFNDQQDYQLATLVTIKGKLKEEIPDLIRKQQEQSRAIEKLRFLIQQQESDGTLRELYQTEANLETELRELINQWYDNRLGDEILQATLDQLAKSQLPDLLRTTTAFFKLLTAERFVEVSYEGDELLLKDQQGLDYEVKELSTGSRDQLYMAIRLGFIQLHSQESLSPVIIDDGWLHYDSQRKQQLFRLLKQLSCDNQIICLSSDSELLAFMEDENEGIIVL</sequence>
<dbReference type="Gene3D" id="3.40.50.300">
    <property type="entry name" value="P-loop containing nucleotide triphosphate hydrolases"/>
    <property type="match status" value="2"/>
</dbReference>
<dbReference type="Proteomes" id="UP000287239">
    <property type="component" value="Unassembled WGS sequence"/>
</dbReference>
<evidence type="ECO:0000259" key="3">
    <source>
        <dbReference type="Pfam" id="PF13514"/>
    </source>
</evidence>
<dbReference type="OrthoDB" id="9764467at2"/>
<feature type="domain" description="YhaN AAA" evidence="3">
    <location>
        <begin position="1"/>
        <end position="201"/>
    </location>
</feature>
<organism evidence="4 5">
    <name type="scientific">Vagococcus salmoninarum</name>
    <dbReference type="NCBI Taxonomy" id="2739"/>
    <lineage>
        <taxon>Bacteria</taxon>
        <taxon>Bacillati</taxon>
        <taxon>Bacillota</taxon>
        <taxon>Bacilli</taxon>
        <taxon>Lactobacillales</taxon>
        <taxon>Enterococcaceae</taxon>
        <taxon>Vagococcus</taxon>
    </lineage>
</organism>
<feature type="transmembrane region" description="Helical" evidence="2">
    <location>
        <begin position="440"/>
        <end position="457"/>
    </location>
</feature>
<feature type="coiled-coil region" evidence="1">
    <location>
        <begin position="280"/>
        <end position="343"/>
    </location>
</feature>
<keyword evidence="1" id="KW-0175">Coiled coil</keyword>
<comment type="caution">
    <text evidence="4">The sequence shown here is derived from an EMBL/GenBank/DDBJ whole genome shotgun (WGS) entry which is preliminary data.</text>
</comment>
<keyword evidence="2" id="KW-1133">Transmembrane helix</keyword>
<reference evidence="4 5" key="1">
    <citation type="submission" date="2017-05" db="EMBL/GenBank/DDBJ databases">
        <title>Vagococcus spp. assemblies.</title>
        <authorList>
            <person name="Gulvik C.A."/>
        </authorList>
    </citation>
    <scope>NUCLEOTIDE SEQUENCE [LARGE SCALE GENOMIC DNA]</scope>
    <source>
        <strain evidence="4 5">NCFB 2777</strain>
    </source>
</reference>
<dbReference type="Pfam" id="PF13514">
    <property type="entry name" value="AAA_27"/>
    <property type="match status" value="1"/>
</dbReference>